<name>A0A199UGG2_ANACO</name>
<dbReference type="InterPro" id="IPR001900">
    <property type="entry name" value="RNase_II/R"/>
</dbReference>
<evidence type="ECO:0000256" key="6">
    <source>
        <dbReference type="SAM" id="MobiDB-lite"/>
    </source>
</evidence>
<comment type="subcellular location">
    <subcellularLocation>
        <location evidence="5">Cytoplasm</location>
    </subcellularLocation>
    <subcellularLocation>
        <location evidence="5">Cytoplasm</location>
        <location evidence="5">P-body</location>
    </subcellularLocation>
</comment>
<feature type="domain" description="RNB" evidence="7">
    <location>
        <begin position="487"/>
        <end position="839"/>
    </location>
</feature>
<dbReference type="InterPro" id="IPR041505">
    <property type="entry name" value="Dis3_CSD2"/>
</dbReference>
<dbReference type="GO" id="GO:0000956">
    <property type="term" value="P:nuclear-transcribed mRNA catabolic process"/>
    <property type="evidence" value="ECO:0007669"/>
    <property type="project" value="UniProtKB-UniRule"/>
</dbReference>
<dbReference type="FunFam" id="2.40.50.690:FF:000012">
    <property type="entry name" value="DIS3-like exonuclease 2"/>
    <property type="match status" value="1"/>
</dbReference>
<proteinExistence type="inferred from homology"/>
<dbReference type="Gene3D" id="2.40.50.700">
    <property type="match status" value="1"/>
</dbReference>
<dbReference type="InterPro" id="IPR028591">
    <property type="entry name" value="DIS3L2"/>
</dbReference>
<dbReference type="InterPro" id="IPR050180">
    <property type="entry name" value="RNR_Ribonuclease"/>
</dbReference>
<dbReference type="PROSITE" id="PS01175">
    <property type="entry name" value="RIBONUCLEASE_II"/>
    <property type="match status" value="1"/>
</dbReference>
<dbReference type="GO" id="GO:0003723">
    <property type="term" value="F:RNA binding"/>
    <property type="evidence" value="ECO:0007669"/>
    <property type="project" value="UniProtKB-KW"/>
</dbReference>
<dbReference type="GO" id="GO:0046872">
    <property type="term" value="F:metal ion binding"/>
    <property type="evidence" value="ECO:0007669"/>
    <property type="project" value="UniProtKB-KW"/>
</dbReference>
<evidence type="ECO:0000256" key="5">
    <source>
        <dbReference type="HAMAP-Rule" id="MF_03045"/>
    </source>
</evidence>
<dbReference type="Pfam" id="PF17849">
    <property type="entry name" value="OB_Dis3"/>
    <property type="match status" value="1"/>
</dbReference>
<feature type="binding site" evidence="5">
    <location>
        <position position="508"/>
    </location>
    <ligand>
        <name>Mg(2+)</name>
        <dbReference type="ChEBI" id="CHEBI:18420"/>
    </ligand>
</feature>
<dbReference type="HAMAP" id="MF_03045">
    <property type="entry name" value="DIS3L2"/>
    <property type="match status" value="1"/>
</dbReference>
<evidence type="ECO:0000256" key="1">
    <source>
        <dbReference type="ARBA" id="ARBA00022490"/>
    </source>
</evidence>
<protein>
    <recommendedName>
        <fullName evidence="5">DIS3-like exonuclease 2</fullName>
        <ecNumber evidence="5">3.1.13.-</ecNumber>
    </recommendedName>
</protein>
<evidence type="ECO:0000313" key="8">
    <source>
        <dbReference type="EMBL" id="OAY63801.1"/>
    </source>
</evidence>
<dbReference type="PANTHER" id="PTHR23355:SF9">
    <property type="entry name" value="DIS3-LIKE EXONUCLEASE 2"/>
    <property type="match status" value="1"/>
</dbReference>
<keyword evidence="5" id="KW-0540">Nuclease</keyword>
<feature type="region of interest" description="Disordered" evidence="6">
    <location>
        <begin position="1"/>
        <end position="35"/>
    </location>
</feature>
<keyword evidence="5" id="KW-0378">Hydrolase</keyword>
<organism evidence="8 9">
    <name type="scientific">Ananas comosus</name>
    <name type="common">Pineapple</name>
    <name type="synonym">Ananas ananas</name>
    <dbReference type="NCBI Taxonomy" id="4615"/>
    <lineage>
        <taxon>Eukaryota</taxon>
        <taxon>Viridiplantae</taxon>
        <taxon>Streptophyta</taxon>
        <taxon>Embryophyta</taxon>
        <taxon>Tracheophyta</taxon>
        <taxon>Spermatophyta</taxon>
        <taxon>Magnoliopsida</taxon>
        <taxon>Liliopsida</taxon>
        <taxon>Poales</taxon>
        <taxon>Bromeliaceae</taxon>
        <taxon>Bromelioideae</taxon>
        <taxon>Ananas</taxon>
    </lineage>
</organism>
<comment type="cofactor">
    <cofactor evidence="5">
        <name>Mg(2+)</name>
        <dbReference type="ChEBI" id="CHEBI:18420"/>
    </cofactor>
    <cofactor evidence="5">
        <name>Mn(2+)</name>
        <dbReference type="ChEBI" id="CHEBI:29035"/>
    </cofactor>
</comment>
<dbReference type="AlphaFoldDB" id="A0A199UGG2"/>
<dbReference type="SMART" id="SM00955">
    <property type="entry name" value="RNB"/>
    <property type="match status" value="1"/>
</dbReference>
<dbReference type="Proteomes" id="UP000092600">
    <property type="component" value="Unassembled WGS sequence"/>
</dbReference>
<dbReference type="SUPFAM" id="SSF50249">
    <property type="entry name" value="Nucleic acid-binding proteins"/>
    <property type="match status" value="3"/>
</dbReference>
<evidence type="ECO:0000313" key="9">
    <source>
        <dbReference type="Proteomes" id="UP000092600"/>
    </source>
</evidence>
<keyword evidence="1 5" id="KW-0963">Cytoplasm</keyword>
<dbReference type="PANTHER" id="PTHR23355">
    <property type="entry name" value="RIBONUCLEASE"/>
    <property type="match status" value="1"/>
</dbReference>
<evidence type="ECO:0000256" key="4">
    <source>
        <dbReference type="ARBA" id="ARBA00022884"/>
    </source>
</evidence>
<gene>
    <name evidence="8" type="ORF">ACMD2_14893</name>
</gene>
<keyword evidence="2 5" id="KW-0479">Metal-binding</keyword>
<dbReference type="GO" id="GO:0000932">
    <property type="term" value="C:P-body"/>
    <property type="evidence" value="ECO:0007669"/>
    <property type="project" value="UniProtKB-SubCell"/>
</dbReference>
<reference evidence="8 9" key="1">
    <citation type="journal article" date="2016" name="DNA Res.">
        <title>The draft genome of MD-2 pineapple using hybrid error correction of long reads.</title>
        <authorList>
            <person name="Redwan R.M."/>
            <person name="Saidin A."/>
            <person name="Kumar S.V."/>
        </authorList>
    </citation>
    <scope>NUCLEOTIDE SEQUENCE [LARGE SCALE GENOMIC DNA]</scope>
    <source>
        <strain evidence="9">cv. MD2</strain>
        <tissue evidence="8">Leaf</tissue>
    </source>
</reference>
<dbReference type="GO" id="GO:1990074">
    <property type="term" value="P:polyuridylation-dependent mRNA catabolic process"/>
    <property type="evidence" value="ECO:0007669"/>
    <property type="project" value="UniProtKB-UniRule"/>
</dbReference>
<dbReference type="InterPro" id="IPR022966">
    <property type="entry name" value="RNase_II/R_CS"/>
</dbReference>
<feature type="binding site" evidence="5">
    <location>
        <position position="499"/>
    </location>
    <ligand>
        <name>Mg(2+)</name>
        <dbReference type="ChEBI" id="CHEBI:18420"/>
    </ligand>
</feature>
<comment type="function">
    <text evidence="5">3'-5'-exoribonuclease that specifically recognizes RNAs polyuridylated at their 3' end and mediates their degradation. Component of an exosome-independent RNA degradation pathway that mediates degradation of cytoplasmic mRNAs that have been deadenylated and subsequently uridylated at their 3'.</text>
</comment>
<sequence>MKSMVEPAAAAAAAAAEEADKEKKRRRRQNRRTKQGIAGVQGRFVILGFRVNSVDLSCGGQSLTVPMVAFNSLPSMRISEAGDGAGVAPASQSDGAEISRSCPLPILSLPAEVADSAANSKVAARKHFAPHWPDQAVEEALKKGNAFEAKFRVNPHNRVEAYCTIDGLPVDILISGANAQNRAIEGDVVAIMLDPVAYWTKMKGQNIPCNTSSTENSSILPEVQEVMDNRFTRKEQSNASCARPNCSDGLLQLERGHCFHKNGSFSEAVQCECRDDPHTTTGNEKGHPVINGNSHEIEPLELGETARALERICAMINSHPCKRPTGKVLSIIKMSPRREAVIGFLTYKPQFPNVECHGKHFTGQSSKRNEKARTHIDCMYLIPTDPKFPRMVVSVRSLPDSVKERLKNCDQTVEKELIAARVDEWSDENLLPEAHIIHVLGKGGEIETQIGAILFENAINAADFSPESMACIPDASWKVPMKELETREDLRNVLTFTIDPSSAIDLDDALSVETISDGRIRVGVHIADVSYFVRPDTALDTEAQIRSTSVYILQHRLPMLPPELSGVSSLSPGLDRLAFSIIWDIDRHGNIIDRWIGQSVISSCCKLSYELVEDVINANFDQSSPPGSSCPQLHGRFEWKDVVDALRGLHMISKTLKEMRFKDGALWLNNTKLVFMFDECGTPYDSYRDERKRESYSLVEEFMLLANRSAAEIISRAFPDCALLRRHPEPNLRKLKEFEAFCSRHGFKLDTSSSGQLHLSLSRIREKLKDDPVLFDILVSYASKPMQSATYFCTGDLRGKEDDWAHYALSMPFYTHFTSPLRRYPDIIVHRTLYAALDAEELYVKQNKDFLRANKGEAANCDATGRFFTGLHFNKDAADSKEGREALSAAALKFRVPGSEVLGEVAAHCNERKLASRHAEEAGEKLYLWALLKKKEILVCEARVLGLGPRFMSIYIHKLAIERRIYYDEVEGLAVEWLETTNTLVVDVVRNKPFQKKGKPQNYQTIEDVAMVLNPSDSISSEKGKELLVTETEPAVFPLVLRHLSAVPVALHAIGGDDGPLDIGARLYMSSYFK</sequence>
<evidence type="ECO:0000256" key="2">
    <source>
        <dbReference type="ARBA" id="ARBA00022723"/>
    </source>
</evidence>
<dbReference type="EC" id="3.1.13.-" evidence="5"/>
<dbReference type="EMBL" id="LSRQ01008313">
    <property type="protein sequence ID" value="OAY63801.1"/>
    <property type="molecule type" value="Genomic_DNA"/>
</dbReference>
<comment type="caution">
    <text evidence="8">The sequence shown here is derived from an EMBL/GenBank/DDBJ whole genome shotgun (WGS) entry which is preliminary data.</text>
</comment>
<keyword evidence="5 8" id="KW-0269">Exonuclease</keyword>
<dbReference type="STRING" id="4615.A0A199UGG2"/>
<dbReference type="GO" id="GO:0000175">
    <property type="term" value="F:3'-5'-RNA exonuclease activity"/>
    <property type="evidence" value="ECO:0007669"/>
    <property type="project" value="UniProtKB-UniRule"/>
</dbReference>
<keyword evidence="4 5" id="KW-0694">RNA-binding</keyword>
<evidence type="ECO:0000259" key="7">
    <source>
        <dbReference type="SMART" id="SM00955"/>
    </source>
</evidence>
<accession>A0A199UGG2</accession>
<feature type="compositionally biased region" description="Basic residues" evidence="6">
    <location>
        <begin position="23"/>
        <end position="34"/>
    </location>
</feature>
<dbReference type="Gene3D" id="2.40.50.690">
    <property type="match status" value="1"/>
</dbReference>
<keyword evidence="5" id="KW-0464">Manganese</keyword>
<dbReference type="InterPro" id="IPR012340">
    <property type="entry name" value="NA-bd_OB-fold"/>
</dbReference>
<evidence type="ECO:0000256" key="3">
    <source>
        <dbReference type="ARBA" id="ARBA00022842"/>
    </source>
</evidence>
<keyword evidence="3 5" id="KW-0460">Magnesium</keyword>
<dbReference type="Pfam" id="PF00773">
    <property type="entry name" value="RNB"/>
    <property type="match status" value="1"/>
</dbReference>
<comment type="similarity">
    <text evidence="5">Belongs to the RNR ribonuclease family. DIS3L2 subfamily.</text>
</comment>
<feature type="site" description="Important for catalytic activity" evidence="5">
    <location>
        <position position="507"/>
    </location>
</feature>